<reference evidence="1 2" key="1">
    <citation type="submission" date="2023-02" db="EMBL/GenBank/DDBJ databases">
        <title>LHISI_Scaffold_Assembly.</title>
        <authorList>
            <person name="Stuart O.P."/>
            <person name="Cleave R."/>
            <person name="Magrath M.J.L."/>
            <person name="Mikheyev A.S."/>
        </authorList>
    </citation>
    <scope>NUCLEOTIDE SEQUENCE [LARGE SCALE GENOMIC DNA]</scope>
    <source>
        <strain evidence="1">Daus_M_001</strain>
        <tissue evidence="1">Leg muscle</tissue>
    </source>
</reference>
<comment type="caution">
    <text evidence="1">The sequence shown here is derived from an EMBL/GenBank/DDBJ whole genome shotgun (WGS) entry which is preliminary data.</text>
</comment>
<evidence type="ECO:0000313" key="1">
    <source>
        <dbReference type="EMBL" id="KAJ8897199.1"/>
    </source>
</evidence>
<keyword evidence="2" id="KW-1185">Reference proteome</keyword>
<dbReference type="Proteomes" id="UP001159363">
    <property type="component" value="Chromosome 1"/>
</dbReference>
<gene>
    <name evidence="1" type="ORF">PR048_002545</name>
</gene>
<protein>
    <submittedName>
        <fullName evidence="1">Uncharacterized protein</fullName>
    </submittedName>
</protein>
<proteinExistence type="predicted"/>
<sequence>MLSSMGMCVPYKETDKFEGSVTACTEDTVNSGYVQFVYFNADHNVNTLDGHGTFHAMGGIECVTPFSSVNVDIPVPRNKKVTAA</sequence>
<evidence type="ECO:0000313" key="2">
    <source>
        <dbReference type="Proteomes" id="UP001159363"/>
    </source>
</evidence>
<organism evidence="1 2">
    <name type="scientific">Dryococelus australis</name>
    <dbReference type="NCBI Taxonomy" id="614101"/>
    <lineage>
        <taxon>Eukaryota</taxon>
        <taxon>Metazoa</taxon>
        <taxon>Ecdysozoa</taxon>
        <taxon>Arthropoda</taxon>
        <taxon>Hexapoda</taxon>
        <taxon>Insecta</taxon>
        <taxon>Pterygota</taxon>
        <taxon>Neoptera</taxon>
        <taxon>Polyneoptera</taxon>
        <taxon>Phasmatodea</taxon>
        <taxon>Verophasmatodea</taxon>
        <taxon>Anareolatae</taxon>
        <taxon>Phasmatidae</taxon>
        <taxon>Eurycanthinae</taxon>
        <taxon>Dryococelus</taxon>
    </lineage>
</organism>
<accession>A0ABQ9IKI7</accession>
<name>A0ABQ9IKI7_9NEOP</name>
<dbReference type="EMBL" id="JARBHB010000001">
    <property type="protein sequence ID" value="KAJ8897199.1"/>
    <property type="molecule type" value="Genomic_DNA"/>
</dbReference>